<sequence>MKKKRITLKDLATEVGVSISTVSRALKDHPDIDKTLTKKIQALAQQKNYIPNPLAMGLLRQQTRVIGVIVPDLTTHFYSSIITGIEDELRLAGYYIVISSSKERVEKEIESVQNLLNLRIDGLIVCIAQDSESTEHFEKVLDHEVPLVFFDRVCLERKVSSVVVDNVAMARDLTAHLIDNGARRLVHITGPSHLNIVHERAEGYQKALQQTTVGPISSQIIHTDLSTESAAKALRQLLTAEPRPDAILGVNDTVIFAIMDEIKSHGLSIPKDILLAGFSDEFHARVIEPKLTSVAHPTHEIGRSAAQLILEQIEEGQAIHKKIVLNTALHIRASSTRQNS</sequence>
<dbReference type="Pfam" id="PF00356">
    <property type="entry name" value="LacI"/>
    <property type="match status" value="1"/>
</dbReference>
<dbReference type="AlphaFoldDB" id="A0A918PUP9"/>
<dbReference type="InterPro" id="IPR046335">
    <property type="entry name" value="LacI/GalR-like_sensor"/>
</dbReference>
<dbReference type="Proteomes" id="UP000619457">
    <property type="component" value="Unassembled WGS sequence"/>
</dbReference>
<dbReference type="CDD" id="cd01392">
    <property type="entry name" value="HTH_LacI"/>
    <property type="match status" value="1"/>
</dbReference>
<evidence type="ECO:0000256" key="3">
    <source>
        <dbReference type="ARBA" id="ARBA00023163"/>
    </source>
</evidence>
<dbReference type="InterPro" id="IPR000843">
    <property type="entry name" value="HTH_LacI"/>
</dbReference>
<dbReference type="Gene3D" id="1.10.260.40">
    <property type="entry name" value="lambda repressor-like DNA-binding domains"/>
    <property type="match status" value="1"/>
</dbReference>
<evidence type="ECO:0000313" key="5">
    <source>
        <dbReference type="EMBL" id="GGZ23855.1"/>
    </source>
</evidence>
<feature type="domain" description="HTH lacI-type" evidence="4">
    <location>
        <begin position="6"/>
        <end position="60"/>
    </location>
</feature>
<dbReference type="SUPFAM" id="SSF47413">
    <property type="entry name" value="lambda repressor-like DNA-binding domains"/>
    <property type="match status" value="1"/>
</dbReference>
<evidence type="ECO:0000256" key="2">
    <source>
        <dbReference type="ARBA" id="ARBA00023125"/>
    </source>
</evidence>
<keyword evidence="6" id="KW-1185">Reference proteome</keyword>
<dbReference type="PANTHER" id="PTHR30146">
    <property type="entry name" value="LACI-RELATED TRANSCRIPTIONAL REPRESSOR"/>
    <property type="match status" value="1"/>
</dbReference>
<reference evidence="5" key="2">
    <citation type="submission" date="2020-09" db="EMBL/GenBank/DDBJ databases">
        <authorList>
            <person name="Sun Q."/>
            <person name="Kim S."/>
        </authorList>
    </citation>
    <scope>NUCLEOTIDE SEQUENCE</scope>
    <source>
        <strain evidence="5">KCTC 12368</strain>
    </source>
</reference>
<dbReference type="PANTHER" id="PTHR30146:SF109">
    <property type="entry name" value="HTH-TYPE TRANSCRIPTIONAL REGULATOR GALS"/>
    <property type="match status" value="1"/>
</dbReference>
<dbReference type="Pfam" id="PF13377">
    <property type="entry name" value="Peripla_BP_3"/>
    <property type="match status" value="1"/>
</dbReference>
<proteinExistence type="predicted"/>
<dbReference type="Gene3D" id="3.40.50.2300">
    <property type="match status" value="2"/>
</dbReference>
<organism evidence="5 6">
    <name type="scientific">Echinicola pacifica</name>
    <dbReference type="NCBI Taxonomy" id="346377"/>
    <lineage>
        <taxon>Bacteria</taxon>
        <taxon>Pseudomonadati</taxon>
        <taxon>Bacteroidota</taxon>
        <taxon>Cytophagia</taxon>
        <taxon>Cytophagales</taxon>
        <taxon>Cyclobacteriaceae</taxon>
        <taxon>Echinicola</taxon>
    </lineage>
</organism>
<gene>
    <name evidence="5" type="ORF">GCM10007049_16100</name>
</gene>
<evidence type="ECO:0000256" key="1">
    <source>
        <dbReference type="ARBA" id="ARBA00023015"/>
    </source>
</evidence>
<comment type="caution">
    <text evidence="5">The sequence shown here is derived from an EMBL/GenBank/DDBJ whole genome shotgun (WGS) entry which is preliminary data.</text>
</comment>
<dbReference type="CDD" id="cd06267">
    <property type="entry name" value="PBP1_LacI_sugar_binding-like"/>
    <property type="match status" value="1"/>
</dbReference>
<dbReference type="PROSITE" id="PS00356">
    <property type="entry name" value="HTH_LACI_1"/>
    <property type="match status" value="1"/>
</dbReference>
<dbReference type="GO" id="GO:0003700">
    <property type="term" value="F:DNA-binding transcription factor activity"/>
    <property type="evidence" value="ECO:0007669"/>
    <property type="project" value="TreeGrafter"/>
</dbReference>
<keyword evidence="1" id="KW-0805">Transcription regulation</keyword>
<dbReference type="SUPFAM" id="SSF53822">
    <property type="entry name" value="Periplasmic binding protein-like I"/>
    <property type="match status" value="1"/>
</dbReference>
<name>A0A918PUP9_9BACT</name>
<accession>A0A918PUP9</accession>
<dbReference type="RefSeq" id="WP_018471810.1">
    <property type="nucleotide sequence ID" value="NZ_BMWX01000002.1"/>
</dbReference>
<evidence type="ECO:0000313" key="6">
    <source>
        <dbReference type="Proteomes" id="UP000619457"/>
    </source>
</evidence>
<dbReference type="PROSITE" id="PS50932">
    <property type="entry name" value="HTH_LACI_2"/>
    <property type="match status" value="1"/>
</dbReference>
<reference evidence="5" key="1">
    <citation type="journal article" date="2014" name="Int. J. Syst. Evol. Microbiol.">
        <title>Complete genome sequence of Corynebacterium casei LMG S-19264T (=DSM 44701T), isolated from a smear-ripened cheese.</title>
        <authorList>
            <consortium name="US DOE Joint Genome Institute (JGI-PGF)"/>
            <person name="Walter F."/>
            <person name="Albersmeier A."/>
            <person name="Kalinowski J."/>
            <person name="Ruckert C."/>
        </authorList>
    </citation>
    <scope>NUCLEOTIDE SEQUENCE</scope>
    <source>
        <strain evidence="5">KCTC 12368</strain>
    </source>
</reference>
<dbReference type="InterPro" id="IPR028082">
    <property type="entry name" value="Peripla_BP_I"/>
</dbReference>
<dbReference type="GO" id="GO:0000976">
    <property type="term" value="F:transcription cis-regulatory region binding"/>
    <property type="evidence" value="ECO:0007669"/>
    <property type="project" value="TreeGrafter"/>
</dbReference>
<dbReference type="InterPro" id="IPR010982">
    <property type="entry name" value="Lambda_DNA-bd_dom_sf"/>
</dbReference>
<evidence type="ECO:0000259" key="4">
    <source>
        <dbReference type="PROSITE" id="PS50932"/>
    </source>
</evidence>
<keyword evidence="2" id="KW-0238">DNA-binding</keyword>
<dbReference type="SMART" id="SM00354">
    <property type="entry name" value="HTH_LACI"/>
    <property type="match status" value="1"/>
</dbReference>
<protein>
    <submittedName>
        <fullName evidence="5">LacI family transcriptional regulator</fullName>
    </submittedName>
</protein>
<keyword evidence="3" id="KW-0804">Transcription</keyword>
<dbReference type="EMBL" id="BMWX01000002">
    <property type="protein sequence ID" value="GGZ23855.1"/>
    <property type="molecule type" value="Genomic_DNA"/>
</dbReference>